<dbReference type="Proteomes" id="UP000238823">
    <property type="component" value="Unassembled WGS sequence"/>
</dbReference>
<name>A0A2S9YM47_9BACT</name>
<dbReference type="PANTHER" id="PTHR43133">
    <property type="entry name" value="RNA POLYMERASE ECF-TYPE SIGMA FACTO"/>
    <property type="match status" value="1"/>
</dbReference>
<dbReference type="InterPro" id="IPR013249">
    <property type="entry name" value="RNA_pol_sigma70_r4_t2"/>
</dbReference>
<keyword evidence="2" id="KW-0805">Transcription regulation</keyword>
<dbReference type="GO" id="GO:0003677">
    <property type="term" value="F:DNA binding"/>
    <property type="evidence" value="ECO:0007669"/>
    <property type="project" value="InterPro"/>
</dbReference>
<accession>A0A2S9YM47</accession>
<dbReference type="OrthoDB" id="1056775at2"/>
<evidence type="ECO:0000259" key="6">
    <source>
        <dbReference type="Pfam" id="PF08281"/>
    </source>
</evidence>
<evidence type="ECO:0000256" key="2">
    <source>
        <dbReference type="ARBA" id="ARBA00023015"/>
    </source>
</evidence>
<dbReference type="AlphaFoldDB" id="A0A2S9YM47"/>
<feature type="domain" description="RNA polymerase sigma factor 70 region 4 type 2" evidence="6">
    <location>
        <begin position="147"/>
        <end position="198"/>
    </location>
</feature>
<dbReference type="GO" id="GO:0016987">
    <property type="term" value="F:sigma factor activity"/>
    <property type="evidence" value="ECO:0007669"/>
    <property type="project" value="UniProtKB-KW"/>
</dbReference>
<dbReference type="NCBIfam" id="TIGR02937">
    <property type="entry name" value="sigma70-ECF"/>
    <property type="match status" value="1"/>
</dbReference>
<dbReference type="SUPFAM" id="SSF88659">
    <property type="entry name" value="Sigma3 and sigma4 domains of RNA polymerase sigma factors"/>
    <property type="match status" value="1"/>
</dbReference>
<dbReference type="RefSeq" id="WP_106091127.1">
    <property type="nucleotide sequence ID" value="NZ_PVNL01000083.1"/>
</dbReference>
<evidence type="ECO:0000256" key="1">
    <source>
        <dbReference type="ARBA" id="ARBA00010641"/>
    </source>
</evidence>
<proteinExistence type="inferred from homology"/>
<dbReference type="InterPro" id="IPR039425">
    <property type="entry name" value="RNA_pol_sigma-70-like"/>
</dbReference>
<dbReference type="InterPro" id="IPR007627">
    <property type="entry name" value="RNA_pol_sigma70_r2"/>
</dbReference>
<evidence type="ECO:0000313" key="7">
    <source>
        <dbReference type="EMBL" id="PRQ06148.1"/>
    </source>
</evidence>
<keyword evidence="3" id="KW-0731">Sigma factor</keyword>
<dbReference type="InterPro" id="IPR013324">
    <property type="entry name" value="RNA_pol_sigma_r3/r4-like"/>
</dbReference>
<dbReference type="Pfam" id="PF08281">
    <property type="entry name" value="Sigma70_r4_2"/>
    <property type="match status" value="1"/>
</dbReference>
<dbReference type="CDD" id="cd06171">
    <property type="entry name" value="Sigma70_r4"/>
    <property type="match status" value="1"/>
</dbReference>
<evidence type="ECO:0000313" key="8">
    <source>
        <dbReference type="Proteomes" id="UP000238823"/>
    </source>
</evidence>
<evidence type="ECO:0000256" key="4">
    <source>
        <dbReference type="ARBA" id="ARBA00023163"/>
    </source>
</evidence>
<dbReference type="SUPFAM" id="SSF88946">
    <property type="entry name" value="Sigma2 domain of RNA polymerase sigma factors"/>
    <property type="match status" value="1"/>
</dbReference>
<comment type="similarity">
    <text evidence="1">Belongs to the sigma-70 factor family. ECF subfamily.</text>
</comment>
<gene>
    <name evidence="7" type="primary">sigM_3</name>
    <name evidence="7" type="ORF">ENSA7_41820</name>
</gene>
<evidence type="ECO:0000256" key="3">
    <source>
        <dbReference type="ARBA" id="ARBA00023082"/>
    </source>
</evidence>
<comment type="caution">
    <text evidence="7">The sequence shown here is derived from an EMBL/GenBank/DDBJ whole genome shotgun (WGS) entry which is preliminary data.</text>
</comment>
<reference evidence="7 8" key="1">
    <citation type="submission" date="2018-03" db="EMBL/GenBank/DDBJ databases">
        <title>Draft Genome Sequences of the Obligatory Marine Myxobacteria Enhygromyxa salina SWB007.</title>
        <authorList>
            <person name="Poehlein A."/>
            <person name="Moghaddam J.A."/>
            <person name="Harms H."/>
            <person name="Alanjari M."/>
            <person name="Koenig G.M."/>
            <person name="Daniel R."/>
            <person name="Schaeberle T.F."/>
        </authorList>
    </citation>
    <scope>NUCLEOTIDE SEQUENCE [LARGE SCALE GENOMIC DNA]</scope>
    <source>
        <strain evidence="7 8">SWB007</strain>
    </source>
</reference>
<protein>
    <submittedName>
        <fullName evidence="7">ECF RNA polymerase sigma factor SigM</fullName>
    </submittedName>
</protein>
<organism evidence="7 8">
    <name type="scientific">Enhygromyxa salina</name>
    <dbReference type="NCBI Taxonomy" id="215803"/>
    <lineage>
        <taxon>Bacteria</taxon>
        <taxon>Pseudomonadati</taxon>
        <taxon>Myxococcota</taxon>
        <taxon>Polyangia</taxon>
        <taxon>Nannocystales</taxon>
        <taxon>Nannocystaceae</taxon>
        <taxon>Enhygromyxa</taxon>
    </lineage>
</organism>
<dbReference type="InterPro" id="IPR014284">
    <property type="entry name" value="RNA_pol_sigma-70_dom"/>
</dbReference>
<dbReference type="EMBL" id="PVNL01000083">
    <property type="protein sequence ID" value="PRQ06148.1"/>
    <property type="molecule type" value="Genomic_DNA"/>
</dbReference>
<sequence length="217" mass="23944">MTASAHALDPPPAANRREQVEKIAAGCDELTLARVRAAGGGDRRAQRWLAEAVLADVRTVARSLSRCSVEADDASQFAIIQVLRAAAQFEGRSSVRHWARRVATLAVLKHHRRVRARQAREALEPSATIFETSPPSRLELGDTLPRSLREYLAELPTEQAEALVLRHALGYSVAEIAELTDASPNTVKSRLRLGTKQLRRRVRQETLLGPPTGGRRR</sequence>
<dbReference type="InterPro" id="IPR036388">
    <property type="entry name" value="WH-like_DNA-bd_sf"/>
</dbReference>
<dbReference type="InterPro" id="IPR013325">
    <property type="entry name" value="RNA_pol_sigma_r2"/>
</dbReference>
<dbReference type="Gene3D" id="1.10.1740.10">
    <property type="match status" value="1"/>
</dbReference>
<dbReference type="Pfam" id="PF04542">
    <property type="entry name" value="Sigma70_r2"/>
    <property type="match status" value="1"/>
</dbReference>
<dbReference type="PANTHER" id="PTHR43133:SF61">
    <property type="entry name" value="ECF RNA POLYMERASE SIGMA FACTOR SIGC"/>
    <property type="match status" value="1"/>
</dbReference>
<keyword evidence="4" id="KW-0804">Transcription</keyword>
<feature type="domain" description="RNA polymerase sigma-70 region 2" evidence="5">
    <location>
        <begin position="49"/>
        <end position="115"/>
    </location>
</feature>
<dbReference type="Gene3D" id="1.10.10.10">
    <property type="entry name" value="Winged helix-like DNA-binding domain superfamily/Winged helix DNA-binding domain"/>
    <property type="match status" value="1"/>
</dbReference>
<evidence type="ECO:0000259" key="5">
    <source>
        <dbReference type="Pfam" id="PF04542"/>
    </source>
</evidence>
<dbReference type="GO" id="GO:0006352">
    <property type="term" value="P:DNA-templated transcription initiation"/>
    <property type="evidence" value="ECO:0007669"/>
    <property type="project" value="InterPro"/>
</dbReference>